<dbReference type="AlphaFoldDB" id="A0A811PYB7"/>
<dbReference type="EMBL" id="CAJGYO010000008">
    <property type="protein sequence ID" value="CAD6251490.1"/>
    <property type="molecule type" value="Genomic_DNA"/>
</dbReference>
<dbReference type="Proteomes" id="UP000604825">
    <property type="component" value="Unassembled WGS sequence"/>
</dbReference>
<dbReference type="PANTHER" id="PTHR33075">
    <property type="entry name" value="OS02G0499800 PROTEIN"/>
    <property type="match status" value="1"/>
</dbReference>
<organism evidence="1 2">
    <name type="scientific">Miscanthus lutarioriparius</name>
    <dbReference type="NCBI Taxonomy" id="422564"/>
    <lineage>
        <taxon>Eukaryota</taxon>
        <taxon>Viridiplantae</taxon>
        <taxon>Streptophyta</taxon>
        <taxon>Embryophyta</taxon>
        <taxon>Tracheophyta</taxon>
        <taxon>Spermatophyta</taxon>
        <taxon>Magnoliopsida</taxon>
        <taxon>Liliopsida</taxon>
        <taxon>Poales</taxon>
        <taxon>Poaceae</taxon>
        <taxon>PACMAD clade</taxon>
        <taxon>Panicoideae</taxon>
        <taxon>Andropogonodae</taxon>
        <taxon>Andropogoneae</taxon>
        <taxon>Saccharinae</taxon>
        <taxon>Miscanthus</taxon>
    </lineage>
</organism>
<name>A0A811PYB7_9POAL</name>
<protein>
    <submittedName>
        <fullName evidence="1">Uncharacterized protein</fullName>
    </submittedName>
</protein>
<evidence type="ECO:0000313" key="1">
    <source>
        <dbReference type="EMBL" id="CAD6251490.1"/>
    </source>
</evidence>
<sequence>MEKAEKEVILVPKEWMGFLQALLQAPAHYRWAKQLLESGFPQLLQRGGDGDCHLCLGSHSSDSEACSRLLSEPYFVKEIEEALPNEDIEEVLSSKKRGRKGKAVTPMVDSAARRSSRVKANSNGFKLSTCRVKNCLGCSNGPPNFAPSFSTEDWSLYVPASGRPTGGAVSFEQE</sequence>
<comment type="caution">
    <text evidence="1">The sequence shown here is derived from an EMBL/GenBank/DDBJ whole genome shotgun (WGS) entry which is preliminary data.</text>
</comment>
<evidence type="ECO:0000313" key="2">
    <source>
        <dbReference type="Proteomes" id="UP000604825"/>
    </source>
</evidence>
<proteinExistence type="predicted"/>
<gene>
    <name evidence="1" type="ORF">NCGR_LOCUS35234</name>
</gene>
<dbReference type="PANTHER" id="PTHR33075:SF7">
    <property type="entry name" value="OS02G0303350 PROTEIN"/>
    <property type="match status" value="1"/>
</dbReference>
<reference evidence="1" key="1">
    <citation type="submission" date="2020-10" db="EMBL/GenBank/DDBJ databases">
        <authorList>
            <person name="Han B."/>
            <person name="Lu T."/>
            <person name="Zhao Q."/>
            <person name="Huang X."/>
            <person name="Zhao Y."/>
        </authorList>
    </citation>
    <scope>NUCLEOTIDE SEQUENCE</scope>
</reference>
<accession>A0A811PYB7</accession>
<keyword evidence="2" id="KW-1185">Reference proteome</keyword>